<evidence type="ECO:0000313" key="2">
    <source>
        <dbReference type="EMBL" id="SDE23212.1"/>
    </source>
</evidence>
<proteinExistence type="predicted"/>
<dbReference type="PROSITE" id="PS51257">
    <property type="entry name" value="PROKAR_LIPOPROTEIN"/>
    <property type="match status" value="1"/>
</dbReference>
<dbReference type="EMBL" id="FNAB01000012">
    <property type="protein sequence ID" value="SDE23212.1"/>
    <property type="molecule type" value="Genomic_DNA"/>
</dbReference>
<evidence type="ECO:0000256" key="1">
    <source>
        <dbReference type="SAM" id="SignalP"/>
    </source>
</evidence>
<organism evidence="2 3">
    <name type="scientific">Rhodococcus tukisamuensis</name>
    <dbReference type="NCBI Taxonomy" id="168276"/>
    <lineage>
        <taxon>Bacteria</taxon>
        <taxon>Bacillati</taxon>
        <taxon>Actinomycetota</taxon>
        <taxon>Actinomycetes</taxon>
        <taxon>Mycobacteriales</taxon>
        <taxon>Nocardiaceae</taxon>
        <taxon>Rhodococcus</taxon>
    </lineage>
</organism>
<dbReference type="RefSeq" id="WP_169888550.1">
    <property type="nucleotide sequence ID" value="NZ_FNAB01000012.1"/>
</dbReference>
<dbReference type="Proteomes" id="UP000199417">
    <property type="component" value="Unassembled WGS sequence"/>
</dbReference>
<gene>
    <name evidence="2" type="ORF">SAMN05444580_112119</name>
</gene>
<keyword evidence="3" id="KW-1185">Reference proteome</keyword>
<evidence type="ECO:0008006" key="4">
    <source>
        <dbReference type="Google" id="ProtNLM"/>
    </source>
</evidence>
<keyword evidence="1" id="KW-0732">Signal</keyword>
<name>A0A1G7B8C0_9NOCA</name>
<feature type="chain" id="PRO_5011626234" description="DUF3558 domain-containing protein" evidence="1">
    <location>
        <begin position="18"/>
        <end position="180"/>
    </location>
</feature>
<protein>
    <recommendedName>
        <fullName evidence="4">DUF3558 domain-containing protein</fullName>
    </recommendedName>
</protein>
<evidence type="ECO:0000313" key="3">
    <source>
        <dbReference type="Proteomes" id="UP000199417"/>
    </source>
</evidence>
<sequence length="180" mass="19254">MLLKRVILVVAAGACGAAVMVGCGSETVAREAVVAKPTSGLTEPVISPCDDIPDEVLRGVGLDPATESRDIRGVKQPGWSVCRWDGIGYIQSVFATTHTLDDFLANKRNTDFQRQEVGDREAYSYREVVDDKRESCDVVLRTADGSTQIRASLNSGTPAAANPCDLALNAARAFDSVIPR</sequence>
<dbReference type="AlphaFoldDB" id="A0A1G7B8C0"/>
<accession>A0A1G7B8C0</accession>
<reference evidence="2 3" key="1">
    <citation type="submission" date="2016-10" db="EMBL/GenBank/DDBJ databases">
        <authorList>
            <person name="de Groot N.N."/>
        </authorList>
    </citation>
    <scope>NUCLEOTIDE SEQUENCE [LARGE SCALE GENOMIC DNA]</scope>
    <source>
        <strain evidence="2 3">JCM 11308</strain>
    </source>
</reference>
<dbReference type="InterPro" id="IPR024520">
    <property type="entry name" value="DUF3558"/>
</dbReference>
<feature type="signal peptide" evidence="1">
    <location>
        <begin position="1"/>
        <end position="17"/>
    </location>
</feature>
<dbReference type="Pfam" id="PF12079">
    <property type="entry name" value="DUF3558"/>
    <property type="match status" value="1"/>
</dbReference>
<dbReference type="STRING" id="168276.SAMN05444580_112119"/>